<evidence type="ECO:0000313" key="1">
    <source>
        <dbReference type="EnsemblPlants" id="LPERR02G14350.1"/>
    </source>
</evidence>
<protein>
    <submittedName>
        <fullName evidence="1">Uncharacterized protein</fullName>
    </submittedName>
</protein>
<dbReference type="AlphaFoldDB" id="A0A0D9VGB8"/>
<dbReference type="EnsemblPlants" id="LPERR02G14350.1">
    <property type="protein sequence ID" value="LPERR02G14350.1"/>
    <property type="gene ID" value="LPERR02G14350"/>
</dbReference>
<accession>A0A0D9VGB8</accession>
<reference evidence="1" key="3">
    <citation type="submission" date="2015-04" db="UniProtKB">
        <authorList>
            <consortium name="EnsemblPlants"/>
        </authorList>
    </citation>
    <scope>IDENTIFICATION</scope>
</reference>
<dbReference type="STRING" id="77586.A0A0D9VGB8"/>
<reference evidence="1 2" key="1">
    <citation type="submission" date="2012-08" db="EMBL/GenBank/DDBJ databases">
        <title>Oryza genome evolution.</title>
        <authorList>
            <person name="Wing R.A."/>
        </authorList>
    </citation>
    <scope>NUCLEOTIDE SEQUENCE</scope>
</reference>
<dbReference type="Gramene" id="LPERR02G14350.1">
    <property type="protein sequence ID" value="LPERR02G14350.1"/>
    <property type="gene ID" value="LPERR02G14350"/>
</dbReference>
<keyword evidence="2" id="KW-1185">Reference proteome</keyword>
<dbReference type="HOGENOM" id="CLU_2625534_0_0_1"/>
<dbReference type="Proteomes" id="UP000032180">
    <property type="component" value="Chromosome 2"/>
</dbReference>
<organism evidence="1 2">
    <name type="scientific">Leersia perrieri</name>
    <dbReference type="NCBI Taxonomy" id="77586"/>
    <lineage>
        <taxon>Eukaryota</taxon>
        <taxon>Viridiplantae</taxon>
        <taxon>Streptophyta</taxon>
        <taxon>Embryophyta</taxon>
        <taxon>Tracheophyta</taxon>
        <taxon>Spermatophyta</taxon>
        <taxon>Magnoliopsida</taxon>
        <taxon>Liliopsida</taxon>
        <taxon>Poales</taxon>
        <taxon>Poaceae</taxon>
        <taxon>BOP clade</taxon>
        <taxon>Oryzoideae</taxon>
        <taxon>Oryzeae</taxon>
        <taxon>Oryzinae</taxon>
        <taxon>Leersia</taxon>
    </lineage>
</organism>
<name>A0A0D9VGB8_9ORYZ</name>
<evidence type="ECO:0000313" key="2">
    <source>
        <dbReference type="Proteomes" id="UP000032180"/>
    </source>
</evidence>
<proteinExistence type="predicted"/>
<reference evidence="2" key="2">
    <citation type="submission" date="2013-12" db="EMBL/GenBank/DDBJ databases">
        <authorList>
            <person name="Yu Y."/>
            <person name="Lee S."/>
            <person name="de Baynast K."/>
            <person name="Wissotski M."/>
            <person name="Liu L."/>
            <person name="Talag J."/>
            <person name="Goicoechea J."/>
            <person name="Angelova A."/>
            <person name="Jetty R."/>
            <person name="Kudrna D."/>
            <person name="Golser W."/>
            <person name="Rivera L."/>
            <person name="Zhang J."/>
            <person name="Wing R."/>
        </authorList>
    </citation>
    <scope>NUCLEOTIDE SEQUENCE</scope>
</reference>
<sequence>MGHHRDGSFNDLLSLTVDRNDHISLDAIVKQGENASKTPDDVVTKINVADEDEEVMEATTARTSAGLREIIEKQLSVE</sequence>